<reference evidence="1" key="1">
    <citation type="submission" date="2018-10" db="EMBL/GenBank/DDBJ databases">
        <title>Acidithiobacillus sulfuriphilus sp. nov.: an extremely acidophilic sulfur-oxidizing chemolithotroph isolated from a neutral pH environment.</title>
        <authorList>
            <person name="Falagan C."/>
            <person name="Moya-Beltran A."/>
            <person name="Quatrini R."/>
            <person name="Johnson D.B."/>
        </authorList>
    </citation>
    <scope>NUCLEOTIDE SEQUENCE [LARGE SCALE GENOMIC DNA]</scope>
    <source>
        <strain evidence="1">CJ-2</strain>
    </source>
</reference>
<sequence length="86" mass="9490">MLFMRVADLDVAAIVTPHQSTPRRLPSIKITQKAACPVWVVYFSLQVKRLANWVVAVLFPGKSAPMAGAGCLYSGKLRNFLEMVVD</sequence>
<organism evidence="1">
    <name type="scientific">Acidithiobacillus sulfuriphilus</name>
    <dbReference type="NCBI Taxonomy" id="1867749"/>
    <lineage>
        <taxon>Bacteria</taxon>
        <taxon>Pseudomonadati</taxon>
        <taxon>Pseudomonadota</taxon>
        <taxon>Acidithiobacillia</taxon>
        <taxon>Acidithiobacillales</taxon>
        <taxon>Acidithiobacillaceae</taxon>
        <taxon>Acidithiobacillus</taxon>
    </lineage>
</organism>
<comment type="caution">
    <text evidence="1">The sequence shown here is derived from an EMBL/GenBank/DDBJ whole genome shotgun (WGS) entry which is preliminary data.</text>
</comment>
<evidence type="ECO:0000313" key="1">
    <source>
        <dbReference type="EMBL" id="RNF63239.1"/>
    </source>
</evidence>
<name>A0A3M8R424_9PROT</name>
<gene>
    <name evidence="1" type="ORF">EC580_06810</name>
</gene>
<proteinExistence type="predicted"/>
<dbReference type="AlphaFoldDB" id="A0A3M8R424"/>
<dbReference type="EMBL" id="RIZI01000158">
    <property type="protein sequence ID" value="RNF63239.1"/>
    <property type="molecule type" value="Genomic_DNA"/>
</dbReference>
<accession>A0A3M8R424</accession>
<protein>
    <submittedName>
        <fullName evidence="1">Uncharacterized protein</fullName>
    </submittedName>
</protein>